<dbReference type="Proteomes" id="UP001497522">
    <property type="component" value="Chromosome 13"/>
</dbReference>
<dbReference type="SMART" id="SM01205">
    <property type="entry name" value="FKS1_dom1"/>
    <property type="match status" value="1"/>
</dbReference>
<dbReference type="InterPro" id="IPR023175">
    <property type="entry name" value="Vta1/CALS_N_sf"/>
</dbReference>
<feature type="region of interest" description="Disordered" evidence="14">
    <location>
        <begin position="1225"/>
        <end position="1245"/>
    </location>
</feature>
<dbReference type="InterPro" id="IPR026899">
    <property type="entry name" value="FKS1-like_dom1"/>
</dbReference>
<evidence type="ECO:0000259" key="16">
    <source>
        <dbReference type="SMART" id="SM01205"/>
    </source>
</evidence>
<feature type="transmembrane region" description="Helical" evidence="15">
    <location>
        <begin position="1596"/>
        <end position="1614"/>
    </location>
</feature>
<keyword evidence="9 15" id="KW-1133">Transmembrane helix</keyword>
<keyword evidence="6" id="KW-0808">Transferase</keyword>
<evidence type="ECO:0000313" key="18">
    <source>
        <dbReference type="Proteomes" id="UP001497522"/>
    </source>
</evidence>
<keyword evidence="4" id="KW-1003">Cell membrane</keyword>
<dbReference type="Gene3D" id="1.25.40.270">
    <property type="entry name" value="Vacuolar protein sorting-associated protein vta1"/>
    <property type="match status" value="1"/>
</dbReference>
<evidence type="ECO:0000256" key="3">
    <source>
        <dbReference type="ARBA" id="ARBA00012589"/>
    </source>
</evidence>
<feature type="region of interest" description="Disordered" evidence="14">
    <location>
        <begin position="38"/>
        <end position="65"/>
    </location>
</feature>
<dbReference type="PROSITE" id="PS50096">
    <property type="entry name" value="IQ"/>
    <property type="match status" value="1"/>
</dbReference>
<gene>
    <name evidence="17" type="ORF">CSSPJE1EN2_LOCUS6664</name>
</gene>
<evidence type="ECO:0000256" key="4">
    <source>
        <dbReference type="ARBA" id="ARBA00022475"/>
    </source>
</evidence>
<dbReference type="Pfam" id="PF02364">
    <property type="entry name" value="Glucan_synthase"/>
    <property type="match status" value="1"/>
</dbReference>
<feature type="domain" description="1,3-beta-glucan synthase component FKS1-like" evidence="16">
    <location>
        <begin position="370"/>
        <end position="482"/>
    </location>
</feature>
<feature type="transmembrane region" description="Helical" evidence="15">
    <location>
        <begin position="704"/>
        <end position="725"/>
    </location>
</feature>
<dbReference type="Pfam" id="PF25968">
    <property type="entry name" value="CALS1"/>
    <property type="match status" value="1"/>
</dbReference>
<keyword evidence="5" id="KW-0328">Glycosyltransferase</keyword>
<feature type="transmembrane region" description="Helical" evidence="15">
    <location>
        <begin position="576"/>
        <end position="595"/>
    </location>
</feature>
<protein>
    <recommendedName>
        <fullName evidence="12">1,3-beta-glucan synthase</fullName>
        <ecNumber evidence="3">2.4.1.34</ecNumber>
    </recommendedName>
    <alternativeName>
        <fullName evidence="12">1,3-beta-glucan synthase</fullName>
    </alternativeName>
</protein>
<dbReference type="EC" id="2.4.1.34" evidence="3"/>
<feature type="transmembrane region" description="Helical" evidence="15">
    <location>
        <begin position="1785"/>
        <end position="1805"/>
    </location>
</feature>
<dbReference type="Pfam" id="PF14288">
    <property type="entry name" value="FKS1_dom1"/>
    <property type="match status" value="1"/>
</dbReference>
<evidence type="ECO:0000256" key="14">
    <source>
        <dbReference type="SAM" id="MobiDB-lite"/>
    </source>
</evidence>
<dbReference type="InterPro" id="IPR003440">
    <property type="entry name" value="Glyco_trans_48_dom"/>
</dbReference>
<feature type="transmembrane region" description="Helical" evidence="15">
    <location>
        <begin position="607"/>
        <end position="625"/>
    </location>
</feature>
<evidence type="ECO:0000256" key="10">
    <source>
        <dbReference type="ARBA" id="ARBA00023136"/>
    </source>
</evidence>
<evidence type="ECO:0000256" key="2">
    <source>
        <dbReference type="ARBA" id="ARBA00009040"/>
    </source>
</evidence>
<evidence type="ECO:0000256" key="7">
    <source>
        <dbReference type="ARBA" id="ARBA00022692"/>
    </source>
</evidence>
<feature type="transmembrane region" description="Helical" evidence="15">
    <location>
        <begin position="645"/>
        <end position="666"/>
    </location>
</feature>
<keyword evidence="18" id="KW-1185">Reference proteome</keyword>
<evidence type="ECO:0000256" key="13">
    <source>
        <dbReference type="ARBA" id="ARBA00047777"/>
    </source>
</evidence>
<evidence type="ECO:0000256" key="8">
    <source>
        <dbReference type="ARBA" id="ARBA00022960"/>
    </source>
</evidence>
<evidence type="ECO:0000313" key="17">
    <source>
        <dbReference type="EMBL" id="CAK9863669.1"/>
    </source>
</evidence>
<dbReference type="PANTHER" id="PTHR12741">
    <property type="entry name" value="LYST-INTERACTING PROTEIN LIP5 DOPAMINE RESPONSIVE PROTEIN DRG-1"/>
    <property type="match status" value="1"/>
</dbReference>
<feature type="transmembrane region" description="Helical" evidence="15">
    <location>
        <begin position="1846"/>
        <end position="1869"/>
    </location>
</feature>
<feature type="transmembrane region" description="Helical" evidence="15">
    <location>
        <begin position="1881"/>
        <end position="1902"/>
    </location>
</feature>
<keyword evidence="7 15" id="KW-0812">Transmembrane</keyword>
<evidence type="ECO:0000256" key="15">
    <source>
        <dbReference type="SAM" id="Phobius"/>
    </source>
</evidence>
<feature type="transmembrane region" description="Helical" evidence="15">
    <location>
        <begin position="1708"/>
        <end position="1732"/>
    </location>
</feature>
<evidence type="ECO:0000256" key="9">
    <source>
        <dbReference type="ARBA" id="ARBA00022989"/>
    </source>
</evidence>
<keyword evidence="8" id="KW-0133">Cell shape</keyword>
<feature type="transmembrane region" description="Helical" evidence="15">
    <location>
        <begin position="1922"/>
        <end position="1943"/>
    </location>
</feature>
<keyword evidence="11" id="KW-0961">Cell wall biogenesis/degradation</keyword>
<dbReference type="PANTHER" id="PTHR12741:SF47">
    <property type="entry name" value="CALLOSE SYNTHASE 9"/>
    <property type="match status" value="1"/>
</dbReference>
<evidence type="ECO:0000256" key="6">
    <source>
        <dbReference type="ARBA" id="ARBA00022679"/>
    </source>
</evidence>
<evidence type="ECO:0000256" key="1">
    <source>
        <dbReference type="ARBA" id="ARBA00004651"/>
    </source>
</evidence>
<evidence type="ECO:0000256" key="11">
    <source>
        <dbReference type="ARBA" id="ARBA00023316"/>
    </source>
</evidence>
<dbReference type="InterPro" id="IPR058851">
    <property type="entry name" value="CALS1_helical"/>
</dbReference>
<comment type="similarity">
    <text evidence="2">Belongs to the glycosyltransferase 48 family.</text>
</comment>
<evidence type="ECO:0000256" key="12">
    <source>
        <dbReference type="ARBA" id="ARBA00032165"/>
    </source>
</evidence>
<feature type="transmembrane region" description="Helical" evidence="15">
    <location>
        <begin position="1817"/>
        <end position="1834"/>
    </location>
</feature>
<evidence type="ECO:0000256" key="5">
    <source>
        <dbReference type="ARBA" id="ARBA00022676"/>
    </source>
</evidence>
<reference evidence="17" key="1">
    <citation type="submission" date="2024-03" db="EMBL/GenBank/DDBJ databases">
        <authorList>
            <consortium name="ELIXIR-Norway"/>
            <consortium name="Elixir Norway"/>
        </authorList>
    </citation>
    <scope>NUCLEOTIDE SEQUENCE</scope>
</reference>
<feature type="transmembrane region" description="Helical" evidence="15">
    <location>
        <begin position="1685"/>
        <end position="1702"/>
    </location>
</feature>
<comment type="subcellular location">
    <subcellularLocation>
        <location evidence="1">Cell membrane</location>
        <topology evidence="1">Multi-pass membrane protein</topology>
    </subcellularLocation>
</comment>
<name>A0ABP1AM85_9BRYO</name>
<proteinExistence type="inferred from homology"/>
<organism evidence="17 18">
    <name type="scientific">Sphagnum jensenii</name>
    <dbReference type="NCBI Taxonomy" id="128206"/>
    <lineage>
        <taxon>Eukaryota</taxon>
        <taxon>Viridiplantae</taxon>
        <taxon>Streptophyta</taxon>
        <taxon>Embryophyta</taxon>
        <taxon>Bryophyta</taxon>
        <taxon>Sphagnophytina</taxon>
        <taxon>Sphagnopsida</taxon>
        <taxon>Sphagnales</taxon>
        <taxon>Sphagnaceae</taxon>
        <taxon>Sphagnum</taxon>
    </lineage>
</organism>
<feature type="transmembrane region" description="Helical" evidence="15">
    <location>
        <begin position="764"/>
        <end position="787"/>
    </location>
</feature>
<keyword evidence="10 15" id="KW-0472">Membrane</keyword>
<sequence>MATPSRGGGGNRGSKQHISKRVLNRWETLVYEAMMAEKRRQGARQGGGGDDDSFGGGDTTTSSAALVPQSLQQQRNIDAILRTADEVQQEDPQVARILCEYAYSLSQHLDPKDEGRGVLQFKTGLLSIIKQKRSKKEGEKIDRSQDIRHIQAFYRSYRERNRVDQVEEEVRRGLERQSSDQDPNMLETQVENLRRVYLMARILNEVVDALRSTHSDMTIDLSLKAVMENDAKKLQEYKAYNILPLETPGVTNSFQLFPEVSGATRALEYTPDLPKFPDTYNMPKERALDVFDFLHFVFGFQNDNVANQREHLVLLLANAQSRLGVLVDSEQNKVDIGAINSVHSRLNENYDRWCKFLRRDSMAERAFTPQLQLFLTALYLLIWGEAANVRFLPECLCYIFHHMADELYDLLDKPTVGKSRIIVPDSPHSFLDRVIKPIHEIVVEESTIGADGRSPHSAWRNYDDFNEFFWAPSCFEISWPWRSNAGFFKKPNKLIYSEADRFEPAKPQQEEAVDEERKVGKTHFVEHRTGLHLYHSFHRFWIFLVCMLQGLTIFAFCNQELHIRSLKYIMSVGPTFIVMKFVQSFLDVTLMLGAYRSTRARNVSRMLIRFFWFASLSAAILLLYIKTLQEEARSPSSNKWFRAFYWVLGIYAGFQLFLALVLRVPLFRMQLDRCSNLYIVQFVKWVHQERYYVGRGMYESTLDYFMYTSFWWVIGVCKFAFSYFLQIKPLVEPTRIIVNTSNIHYRWPDKISASNHNALTLMSLWAPVLMIYFMDAQIWYMFISAIVGGLDGAGKRLGEIRTLDMIRQRFSKFPEACVKCLQPSRHGLAMTRSISIGGQTTKAKVDAIKFAPLWNAIINCLREEDLISNREREWLQMPDNSITTGTEAQHSLVQWPLFLLANKVYVGVDIVNEYRQSTQEELWERISRDPYLVHAVQESFEDLQPILLALLNDEGRNWVRQVYEDVQNSITNGQFVIQFNLSALGLVLKSTTVLTEILAAELKKKEDKERKEEVAKNCDAAEQALMDLYEVVMQDFMIDPDLRYKYANLPDLQAAKQDGRLFSDLKWPTEQEKADVDRLNYILTIKDSALNVPRNLEARRRLQYFTTSLFMTMPAPPAVRKMFSFSVFTPYYDEDVMYSIDQLTTPNVDGITTLFYLQKIYPDEWTNFLERQLPGVDRAQLASRTENDVKDSQELRLWASYRGQTLARTVRGMMYYKRALELQGSQEGASTTDEEEGLPEDRPGGLVRSAKVQAELKFTYVVSCQSYGEHKNSPLYQDKVADIAYLMRNNDSLRIAYVETVKEMKDGHIATMTYYSKLIKADPSGGNQEIYSIKLPGRVFLGEGKAENQNHAIIFTRGDALQKIDMNQDNYLEETLKMRNLLEEFDSKKHGLRSPNILGVREHVFTGSVSSLAWFMSMQEITFVTIGQRVLARPLKVRMHYGHSDVFDRLFHISRGGISKASKQINLSSDSFTGFNTTLRQGNITHHEYIQCGKGRDVGLNQIAAFQAKVASGNGEQCLSRDIYRLGQLFDFFRMLSFFFNSVGFYVTTLMTVLTVYVFLYGKVYLALSGIEDALKKNKDNILGNKALQAALDTQFLFQIGLFAAVPMVMNLILEQGVSRAVISFITMQLQLSSIFNMFAVGTRAHAFSRTILHGGAKYRSVGRGFVVEHIPFTENYRQYSRSHFVRALEIIFLLIVYLVYGSQDQGAVLSVLLTYSSWFLALSWLYAPFIFNPSGFEWQKTVQDFSEWSNWLVRKGGIGDEGKTSWEIWWNEEQAHIQTFAGRFWEVVLSLRFFIFQYGVIYTLNVARNDINARVYGYSWLVMIGIFILFKVFTISPKLSANFQLVIRLFQGLVFLGLVAGVSVAVSLTSLSVRDVFASLLALIPTGWGVLSIGIAIRPILESRALRWAGLWNSVRAIARLYDAAMGTLLFIPIAALSWFPFMSTFQTRLVFNQAFSRGLEISVLLAGTRPNTGL</sequence>
<dbReference type="EMBL" id="OZ023714">
    <property type="protein sequence ID" value="CAK9863669.1"/>
    <property type="molecule type" value="Genomic_DNA"/>
</dbReference>
<feature type="transmembrane region" description="Helical" evidence="15">
    <location>
        <begin position="1538"/>
        <end position="1560"/>
    </location>
</feature>
<accession>A0ABP1AM85</accession>
<feature type="compositionally biased region" description="Gly residues" evidence="14">
    <location>
        <begin position="44"/>
        <end position="58"/>
    </location>
</feature>
<comment type="catalytic activity">
    <reaction evidence="13">
        <text>[(1-&gt;3)-beta-D-glucosyl](n) + UDP-alpha-D-glucose = [(1-&gt;3)-beta-D-glucosyl](n+1) + UDP + H(+)</text>
        <dbReference type="Rhea" id="RHEA:21476"/>
        <dbReference type="Rhea" id="RHEA-COMP:11146"/>
        <dbReference type="Rhea" id="RHEA-COMP:14303"/>
        <dbReference type="ChEBI" id="CHEBI:15378"/>
        <dbReference type="ChEBI" id="CHEBI:37671"/>
        <dbReference type="ChEBI" id="CHEBI:58223"/>
        <dbReference type="ChEBI" id="CHEBI:58885"/>
        <dbReference type="EC" id="2.4.1.34"/>
    </reaction>
</comment>
<feature type="transmembrane region" description="Helical" evidence="15">
    <location>
        <begin position="537"/>
        <end position="556"/>
    </location>
</feature>